<proteinExistence type="predicted"/>
<protein>
    <recommendedName>
        <fullName evidence="3">Type IV secretion protein Rhs</fullName>
    </recommendedName>
</protein>
<evidence type="ECO:0008006" key="3">
    <source>
        <dbReference type="Google" id="ProtNLM"/>
    </source>
</evidence>
<dbReference type="InterPro" id="IPR006530">
    <property type="entry name" value="YD"/>
</dbReference>
<keyword evidence="2" id="KW-1185">Reference proteome</keyword>
<sequence>MTVNGKDIQEWHNNIDNQLIEITSDKGAIYEYDQNAHVSQKCSSLGEVTTYQYDVEGRLIQEISTWGKQILYTYDALGNRIAKGTATEYDRKLKTDMMSWMKATDREAQLRLKESDATLFTSSESDFGKGTAITIELKANDDNWKDR</sequence>
<evidence type="ECO:0000313" key="1">
    <source>
        <dbReference type="EMBL" id="GFH42708.1"/>
    </source>
</evidence>
<reference evidence="1 2" key="1">
    <citation type="submission" date="2020-02" db="EMBL/GenBank/DDBJ databases">
        <title>Draft genome sequence of Lactococcus sp. Hs30E4-3.</title>
        <authorList>
            <person name="Noda S."/>
            <person name="Yuki M."/>
            <person name="Ohkuma M."/>
        </authorList>
    </citation>
    <scope>NUCLEOTIDE SEQUENCE [LARGE SCALE GENOMIC DNA]</scope>
    <source>
        <strain evidence="1 2">Hs30E4-3</strain>
    </source>
</reference>
<evidence type="ECO:0000313" key="2">
    <source>
        <dbReference type="Proteomes" id="UP000480303"/>
    </source>
</evidence>
<dbReference type="AlphaFoldDB" id="A0A6A0BEE9"/>
<accession>A0A6A0BEE9</accession>
<comment type="caution">
    <text evidence="1">The sequence shown here is derived from an EMBL/GenBank/DDBJ whole genome shotgun (WGS) entry which is preliminary data.</text>
</comment>
<gene>
    <name evidence="1" type="ORF">Hs30E_12590</name>
</gene>
<dbReference type="EMBL" id="BLLI01000035">
    <property type="protein sequence ID" value="GFH42708.1"/>
    <property type="molecule type" value="Genomic_DNA"/>
</dbReference>
<dbReference type="Gene3D" id="2.180.10.10">
    <property type="entry name" value="RHS repeat-associated core"/>
    <property type="match status" value="1"/>
</dbReference>
<dbReference type="Proteomes" id="UP000480303">
    <property type="component" value="Unassembled WGS sequence"/>
</dbReference>
<dbReference type="RefSeq" id="WP_228462011.1">
    <property type="nucleotide sequence ID" value="NZ_BLLI01000035.1"/>
</dbReference>
<name>A0A6A0BEE9_9LACT</name>
<organism evidence="1 2">
    <name type="scientific">Pseudolactococcus hodotermopsidis</name>
    <dbReference type="NCBI Taxonomy" id="2709157"/>
    <lineage>
        <taxon>Bacteria</taxon>
        <taxon>Bacillati</taxon>
        <taxon>Bacillota</taxon>
        <taxon>Bacilli</taxon>
        <taxon>Lactobacillales</taxon>
        <taxon>Streptococcaceae</taxon>
        <taxon>Pseudolactococcus</taxon>
    </lineage>
</organism>
<dbReference type="NCBIfam" id="TIGR01643">
    <property type="entry name" value="YD_repeat_2x"/>
    <property type="match status" value="1"/>
</dbReference>